<dbReference type="STRING" id="30019.A0A0M4EL90"/>
<dbReference type="InterPro" id="IPR009652">
    <property type="entry name" value="PDCD10"/>
</dbReference>
<evidence type="ECO:0000256" key="5">
    <source>
        <dbReference type="ARBA" id="ARBA00022490"/>
    </source>
</evidence>
<keyword evidence="4" id="KW-1003">Cell membrane</keyword>
<dbReference type="GO" id="GO:1903358">
    <property type="term" value="P:regulation of Golgi organization"/>
    <property type="evidence" value="ECO:0007669"/>
    <property type="project" value="TreeGrafter"/>
</dbReference>
<dbReference type="Gene3D" id="1.20.120.1950">
    <property type="match status" value="1"/>
</dbReference>
<dbReference type="AlphaFoldDB" id="A0A0M4EL90"/>
<dbReference type="Proteomes" id="UP000494163">
    <property type="component" value="Chromosome 3R"/>
</dbReference>
<organism evidence="8 9">
    <name type="scientific">Drosophila busckii</name>
    <name type="common">Fruit fly</name>
    <dbReference type="NCBI Taxonomy" id="30019"/>
    <lineage>
        <taxon>Eukaryota</taxon>
        <taxon>Metazoa</taxon>
        <taxon>Ecdysozoa</taxon>
        <taxon>Arthropoda</taxon>
        <taxon>Hexapoda</taxon>
        <taxon>Insecta</taxon>
        <taxon>Pterygota</taxon>
        <taxon>Neoptera</taxon>
        <taxon>Endopterygota</taxon>
        <taxon>Diptera</taxon>
        <taxon>Brachycera</taxon>
        <taxon>Muscomorpha</taxon>
        <taxon>Ephydroidea</taxon>
        <taxon>Drosophilidae</taxon>
        <taxon>Drosophila</taxon>
    </lineage>
</organism>
<dbReference type="SMR" id="A0A0M4EL90"/>
<dbReference type="OMA" id="YQCLYSG"/>
<evidence type="ECO:0000256" key="1">
    <source>
        <dbReference type="ARBA" id="ARBA00004202"/>
    </source>
</evidence>
<name>A0A0M4EL90_DROBS</name>
<keyword evidence="9" id="KW-1185">Reference proteome</keyword>
<dbReference type="InterPro" id="IPR048288">
    <property type="entry name" value="PDCD10_N"/>
</dbReference>
<proteinExistence type="inferred from homology"/>
<dbReference type="GO" id="GO:0005737">
    <property type="term" value="C:cytoplasm"/>
    <property type="evidence" value="ECO:0007669"/>
    <property type="project" value="UniProtKB-SubCell"/>
</dbReference>
<dbReference type="PANTHER" id="PTHR13250">
    <property type="entry name" value="TF-1 CELL APOPTOSIS RELATED PROTEIN-15"/>
    <property type="match status" value="1"/>
</dbReference>
<protein>
    <submittedName>
        <fullName evidence="8">CG5073</fullName>
    </submittedName>
</protein>
<feature type="domain" description="Programmed cell death protein 10 dimerisation" evidence="7">
    <location>
        <begin position="8"/>
        <end position="65"/>
    </location>
</feature>
<comment type="subcellular location">
    <subcellularLocation>
        <location evidence="1">Cell membrane</location>
        <topology evidence="1">Peripheral membrane protein</topology>
    </subcellularLocation>
    <subcellularLocation>
        <location evidence="2">Cytoplasm</location>
    </subcellularLocation>
</comment>
<keyword evidence="5" id="KW-0963">Cytoplasm</keyword>
<evidence type="ECO:0000256" key="2">
    <source>
        <dbReference type="ARBA" id="ARBA00004496"/>
    </source>
</evidence>
<dbReference type="PANTHER" id="PTHR13250:SF1">
    <property type="entry name" value="PROGRAMMED CELL DEATH PROTEIN 10"/>
    <property type="match status" value="1"/>
</dbReference>
<comment type="similarity">
    <text evidence="3">Belongs to the PDCD10 family.</text>
</comment>
<accession>A0A0M4EL90</accession>
<reference evidence="8 9" key="1">
    <citation type="submission" date="2015-08" db="EMBL/GenBank/DDBJ databases">
        <title>Ancestral chromatin configuration constrains chromatin evolution on differentiating sex chromosomes in Drosophila.</title>
        <authorList>
            <person name="Zhou Q."/>
            <person name="Bachtrog D."/>
        </authorList>
    </citation>
    <scope>NUCLEOTIDE SEQUENCE [LARGE SCALE GENOMIC DNA]</scope>
    <source>
        <tissue evidence="8">Whole larvae</tissue>
    </source>
</reference>
<dbReference type="EMBL" id="CP012526">
    <property type="protein sequence ID" value="ALC46015.1"/>
    <property type="molecule type" value="Genomic_DNA"/>
</dbReference>
<evidence type="ECO:0000256" key="6">
    <source>
        <dbReference type="ARBA" id="ARBA00023136"/>
    </source>
</evidence>
<evidence type="ECO:0000256" key="3">
    <source>
        <dbReference type="ARBA" id="ARBA00009181"/>
    </source>
</evidence>
<keyword evidence="6" id="KW-0472">Membrane</keyword>
<dbReference type="FunFam" id="1.20.120.1950:FF:000001">
    <property type="entry name" value="Cerebral cavernous malformation 3"/>
    <property type="match status" value="1"/>
</dbReference>
<gene>
    <name evidence="8" type="ORF">Dbus_chr3Rg765</name>
</gene>
<evidence type="ECO:0000259" key="7">
    <source>
        <dbReference type="Pfam" id="PF20929"/>
    </source>
</evidence>
<evidence type="ECO:0000313" key="9">
    <source>
        <dbReference type="Proteomes" id="UP000494163"/>
    </source>
</evidence>
<dbReference type="GO" id="GO:0019901">
    <property type="term" value="F:protein kinase binding"/>
    <property type="evidence" value="ECO:0007669"/>
    <property type="project" value="TreeGrafter"/>
</dbReference>
<dbReference type="Pfam" id="PF20929">
    <property type="entry name" value="PDCD10_N"/>
    <property type="match status" value="1"/>
</dbReference>
<evidence type="ECO:0000256" key="4">
    <source>
        <dbReference type="ARBA" id="ARBA00022475"/>
    </source>
</evidence>
<dbReference type="GO" id="GO:0005886">
    <property type="term" value="C:plasma membrane"/>
    <property type="evidence" value="ECO:0007669"/>
    <property type="project" value="UniProtKB-SubCell"/>
</dbReference>
<evidence type="ECO:0000313" key="8">
    <source>
        <dbReference type="EMBL" id="ALC46015.1"/>
    </source>
</evidence>
<sequence>MTMGEREPTSSLVLPIILRPIFTQLERRDVGAAQSLRSAILKSEQNNPGFCYDLVASIVRRADLNVNLNEAVLRLQGNITEADLNEYRLTRTEEPFQELNRKSVALKVILSRIPDEINDRKTFLETIKEIASAIKKLLDVVNEIGSFIPGVSGKQAVEQRKKEFVKYSKKFSTTLKEYFKEGQPNAVFISALFLIRQTNQIMLTVKSKCE</sequence>
<dbReference type="GO" id="GO:0090443">
    <property type="term" value="C:FAR/SIN/STRIPAK complex"/>
    <property type="evidence" value="ECO:0007669"/>
    <property type="project" value="TreeGrafter"/>
</dbReference>
<dbReference type="Pfam" id="PF06840">
    <property type="entry name" value="PDC10_C"/>
    <property type="match status" value="1"/>
</dbReference>
<dbReference type="InterPro" id="IPR053750">
    <property type="entry name" value="PDCD10_Homolog"/>
</dbReference>
<dbReference type="OrthoDB" id="6017654at2759"/>